<comment type="caution">
    <text evidence="1">The sequence shown here is derived from an EMBL/GenBank/DDBJ whole genome shotgun (WGS) entry which is preliminary data.</text>
</comment>
<gene>
    <name evidence="1" type="primary">Acey_s0058.g2901</name>
    <name evidence="1" type="ORF">Y032_0058g2901</name>
</gene>
<sequence length="96" mass="11339">MQPLTVQVYRERIVAWQYLAVYDVFTVTPSTDHNLQRVKTCLWLRLMLLILVKPRLHPVFYAFVRGQSSSHLDTSLEIAFRQIIITHCNNFCTLPY</sequence>
<protein>
    <submittedName>
        <fullName evidence="1">Uncharacterized protein</fullName>
    </submittedName>
</protein>
<accession>A0A016U528</accession>
<organism evidence="1 2">
    <name type="scientific">Ancylostoma ceylanicum</name>
    <dbReference type="NCBI Taxonomy" id="53326"/>
    <lineage>
        <taxon>Eukaryota</taxon>
        <taxon>Metazoa</taxon>
        <taxon>Ecdysozoa</taxon>
        <taxon>Nematoda</taxon>
        <taxon>Chromadorea</taxon>
        <taxon>Rhabditida</taxon>
        <taxon>Rhabditina</taxon>
        <taxon>Rhabditomorpha</taxon>
        <taxon>Strongyloidea</taxon>
        <taxon>Ancylostomatidae</taxon>
        <taxon>Ancylostomatinae</taxon>
        <taxon>Ancylostoma</taxon>
    </lineage>
</organism>
<reference evidence="2" key="1">
    <citation type="journal article" date="2015" name="Nat. Genet.">
        <title>The genome and transcriptome of the zoonotic hookworm Ancylostoma ceylanicum identify infection-specific gene families.</title>
        <authorList>
            <person name="Schwarz E.M."/>
            <person name="Hu Y."/>
            <person name="Antoshechkin I."/>
            <person name="Miller M.M."/>
            <person name="Sternberg P.W."/>
            <person name="Aroian R.V."/>
        </authorList>
    </citation>
    <scope>NUCLEOTIDE SEQUENCE</scope>
    <source>
        <strain evidence="2">HY135</strain>
    </source>
</reference>
<evidence type="ECO:0000313" key="2">
    <source>
        <dbReference type="Proteomes" id="UP000024635"/>
    </source>
</evidence>
<dbReference type="AlphaFoldDB" id="A0A016U528"/>
<dbReference type="Proteomes" id="UP000024635">
    <property type="component" value="Unassembled WGS sequence"/>
</dbReference>
<name>A0A016U528_9BILA</name>
<dbReference type="EMBL" id="JARK01001394">
    <property type="protein sequence ID" value="EYC09942.1"/>
    <property type="molecule type" value="Genomic_DNA"/>
</dbReference>
<keyword evidence="2" id="KW-1185">Reference proteome</keyword>
<evidence type="ECO:0000313" key="1">
    <source>
        <dbReference type="EMBL" id="EYC09942.1"/>
    </source>
</evidence>
<proteinExistence type="predicted"/>